<protein>
    <submittedName>
        <fullName evidence="1">Uncharacterized protein</fullName>
    </submittedName>
</protein>
<sequence>MRDVDKINRQVFFIHAQGYDAQEEYPKKNNTFKYFRAPEGYKFLLHSIDVTSDHRQAYRDGIVELSDGHYYTGWDIFPGVENKEVLWRGSFNVYNTTLSGSLNLWECKEITIAIRSITTENVFKVSTIIWYYLKPMSKLETLFYALVHPRFRRYKKAYATTLDPADE</sequence>
<name>X1A4L7_9ZZZZ</name>
<gene>
    <name evidence="1" type="ORF">S01H4_09254</name>
</gene>
<accession>X1A4L7</accession>
<dbReference type="EMBL" id="BART01003306">
    <property type="protein sequence ID" value="GAG55151.1"/>
    <property type="molecule type" value="Genomic_DNA"/>
</dbReference>
<dbReference type="AlphaFoldDB" id="X1A4L7"/>
<comment type="caution">
    <text evidence="1">The sequence shown here is derived from an EMBL/GenBank/DDBJ whole genome shotgun (WGS) entry which is preliminary data.</text>
</comment>
<proteinExistence type="predicted"/>
<organism evidence="1">
    <name type="scientific">marine sediment metagenome</name>
    <dbReference type="NCBI Taxonomy" id="412755"/>
    <lineage>
        <taxon>unclassified sequences</taxon>
        <taxon>metagenomes</taxon>
        <taxon>ecological metagenomes</taxon>
    </lineage>
</organism>
<evidence type="ECO:0000313" key="1">
    <source>
        <dbReference type="EMBL" id="GAG55151.1"/>
    </source>
</evidence>
<reference evidence="1" key="1">
    <citation type="journal article" date="2014" name="Front. Microbiol.">
        <title>High frequency of phylogenetically diverse reductive dehalogenase-homologous genes in deep subseafloor sedimentary metagenomes.</title>
        <authorList>
            <person name="Kawai M."/>
            <person name="Futagami T."/>
            <person name="Toyoda A."/>
            <person name="Takaki Y."/>
            <person name="Nishi S."/>
            <person name="Hori S."/>
            <person name="Arai W."/>
            <person name="Tsubouchi T."/>
            <person name="Morono Y."/>
            <person name="Uchiyama I."/>
            <person name="Ito T."/>
            <person name="Fujiyama A."/>
            <person name="Inagaki F."/>
            <person name="Takami H."/>
        </authorList>
    </citation>
    <scope>NUCLEOTIDE SEQUENCE</scope>
    <source>
        <strain evidence="1">Expedition CK06-06</strain>
    </source>
</reference>